<evidence type="ECO:0000256" key="2">
    <source>
        <dbReference type="ARBA" id="ARBA00023125"/>
    </source>
</evidence>
<dbReference type="Pfam" id="PF00356">
    <property type="entry name" value="LacI"/>
    <property type="match status" value="1"/>
</dbReference>
<accession>A0ABP5TPD3</accession>
<keyword evidence="3" id="KW-0804">Transcription</keyword>
<evidence type="ECO:0000313" key="5">
    <source>
        <dbReference type="EMBL" id="GAA2358314.1"/>
    </source>
</evidence>
<dbReference type="InterPro" id="IPR028082">
    <property type="entry name" value="Peripla_BP_I"/>
</dbReference>
<evidence type="ECO:0000256" key="1">
    <source>
        <dbReference type="ARBA" id="ARBA00023015"/>
    </source>
</evidence>
<dbReference type="Pfam" id="PF00532">
    <property type="entry name" value="Peripla_BP_1"/>
    <property type="match status" value="1"/>
</dbReference>
<dbReference type="RefSeq" id="WP_344135310.1">
    <property type="nucleotide sequence ID" value="NZ_BAAARA010000019.1"/>
</dbReference>
<keyword evidence="1" id="KW-0805">Transcription regulation</keyword>
<keyword evidence="2" id="KW-0238">DNA-binding</keyword>
<dbReference type="EMBL" id="BAAARA010000019">
    <property type="protein sequence ID" value="GAA2358314.1"/>
    <property type="molecule type" value="Genomic_DNA"/>
</dbReference>
<dbReference type="SUPFAM" id="SSF47413">
    <property type="entry name" value="lambda repressor-like DNA-binding domains"/>
    <property type="match status" value="1"/>
</dbReference>
<protein>
    <recommendedName>
        <fullName evidence="4">HTH lacI-type domain-containing protein</fullName>
    </recommendedName>
</protein>
<evidence type="ECO:0000313" key="6">
    <source>
        <dbReference type="Proteomes" id="UP001501218"/>
    </source>
</evidence>
<dbReference type="PANTHER" id="PTHR30146">
    <property type="entry name" value="LACI-RELATED TRANSCRIPTIONAL REPRESSOR"/>
    <property type="match status" value="1"/>
</dbReference>
<sequence length="343" mass="36592">MRPTLKNVAERAGVSVSTVSYALNDSSNVALAADTRARVRRIAKELGYIPNSVAQSLRSRTSRSVGMLVTKPLTNPRFAAIVQGASAALAAQRTHLAILADPFGGAYLEDYRSGRLDGLVFVGHDDESVPAPFVTAADEEGLPLVALDCGPPGDTIAFSTVDFDYALGAWQMIEHIAGRGFRLVLHVQPEVSSRADRQREQAVLRALAEHPSLSLSVVSTGLTDDMLREFEADPARSGDHARGVAQRVGSAITGMRVPAEDIAVLCSWGADVEAVMSARPVRERGIFVGALAGGTPSPSIWPNLVYSRLPLQKAGAESARLLMQEVNGGPREHLVLEPEPDFP</sequence>
<dbReference type="SMART" id="SM00354">
    <property type="entry name" value="HTH_LACI"/>
    <property type="match status" value="1"/>
</dbReference>
<dbReference type="CDD" id="cd01392">
    <property type="entry name" value="HTH_LacI"/>
    <property type="match status" value="1"/>
</dbReference>
<feature type="domain" description="HTH lacI-type" evidence="4">
    <location>
        <begin position="3"/>
        <end position="59"/>
    </location>
</feature>
<keyword evidence="6" id="KW-1185">Reference proteome</keyword>
<dbReference type="InterPro" id="IPR010982">
    <property type="entry name" value="Lambda_DNA-bd_dom_sf"/>
</dbReference>
<dbReference type="SUPFAM" id="SSF53822">
    <property type="entry name" value="Periplasmic binding protein-like I"/>
    <property type="match status" value="1"/>
</dbReference>
<gene>
    <name evidence="5" type="ORF">GCM10009854_40860</name>
</gene>
<comment type="caution">
    <text evidence="5">The sequence shown here is derived from an EMBL/GenBank/DDBJ whole genome shotgun (WGS) entry which is preliminary data.</text>
</comment>
<evidence type="ECO:0000259" key="4">
    <source>
        <dbReference type="PROSITE" id="PS50932"/>
    </source>
</evidence>
<proteinExistence type="predicted"/>
<reference evidence="6" key="1">
    <citation type="journal article" date="2019" name="Int. J. Syst. Evol. Microbiol.">
        <title>The Global Catalogue of Microorganisms (GCM) 10K type strain sequencing project: providing services to taxonomists for standard genome sequencing and annotation.</title>
        <authorList>
            <consortium name="The Broad Institute Genomics Platform"/>
            <consortium name="The Broad Institute Genome Sequencing Center for Infectious Disease"/>
            <person name="Wu L."/>
            <person name="Ma J."/>
        </authorList>
    </citation>
    <scope>NUCLEOTIDE SEQUENCE [LARGE SCALE GENOMIC DNA]</scope>
    <source>
        <strain evidence="6">JCM 16221</strain>
    </source>
</reference>
<dbReference type="Gene3D" id="1.10.260.40">
    <property type="entry name" value="lambda repressor-like DNA-binding domains"/>
    <property type="match status" value="1"/>
</dbReference>
<dbReference type="PROSITE" id="PS50932">
    <property type="entry name" value="HTH_LACI_2"/>
    <property type="match status" value="1"/>
</dbReference>
<dbReference type="PANTHER" id="PTHR30146:SF109">
    <property type="entry name" value="HTH-TYPE TRANSCRIPTIONAL REGULATOR GALS"/>
    <property type="match status" value="1"/>
</dbReference>
<name>A0ABP5TPD3_9PSEU</name>
<dbReference type="Gene3D" id="3.40.50.2300">
    <property type="match status" value="2"/>
</dbReference>
<evidence type="ECO:0000256" key="3">
    <source>
        <dbReference type="ARBA" id="ARBA00023163"/>
    </source>
</evidence>
<dbReference type="InterPro" id="IPR000843">
    <property type="entry name" value="HTH_LacI"/>
</dbReference>
<organism evidence="5 6">
    <name type="scientific">Saccharopolyspora halophila</name>
    <dbReference type="NCBI Taxonomy" id="405551"/>
    <lineage>
        <taxon>Bacteria</taxon>
        <taxon>Bacillati</taxon>
        <taxon>Actinomycetota</taxon>
        <taxon>Actinomycetes</taxon>
        <taxon>Pseudonocardiales</taxon>
        <taxon>Pseudonocardiaceae</taxon>
        <taxon>Saccharopolyspora</taxon>
    </lineage>
</organism>
<dbReference type="InterPro" id="IPR001761">
    <property type="entry name" value="Peripla_BP/Lac1_sug-bd_dom"/>
</dbReference>
<dbReference type="Proteomes" id="UP001501218">
    <property type="component" value="Unassembled WGS sequence"/>
</dbReference>